<dbReference type="InterPro" id="IPR041164">
    <property type="entry name" value="LDcluster4"/>
</dbReference>
<dbReference type="Pfam" id="PF18306">
    <property type="entry name" value="LDcluster4"/>
    <property type="match status" value="2"/>
</dbReference>
<dbReference type="PANTHER" id="PTHR43393:SF3">
    <property type="entry name" value="LYSINE DECARBOXYLASE-LIKE PROTEIN"/>
    <property type="match status" value="1"/>
</dbReference>
<feature type="compositionally biased region" description="Gly residues" evidence="1">
    <location>
        <begin position="66"/>
        <end position="89"/>
    </location>
</feature>
<protein>
    <recommendedName>
        <fullName evidence="4">TIGR00725 family protein</fullName>
    </recommendedName>
</protein>
<reference evidence="2 3" key="1">
    <citation type="submission" date="2020-08" db="EMBL/GenBank/DDBJ databases">
        <title>Genomic Encyclopedia of Archaeal and Bacterial Type Strains, Phase II (KMG-II): from individual species to whole genera.</title>
        <authorList>
            <person name="Goeker M."/>
        </authorList>
    </citation>
    <scope>NUCLEOTIDE SEQUENCE [LARGE SCALE GENOMIC DNA]</scope>
    <source>
        <strain evidence="2 3">DSM 23288</strain>
    </source>
</reference>
<proteinExistence type="predicted"/>
<organism evidence="2 3">
    <name type="scientific">Conexibacter arvalis</name>
    <dbReference type="NCBI Taxonomy" id="912552"/>
    <lineage>
        <taxon>Bacteria</taxon>
        <taxon>Bacillati</taxon>
        <taxon>Actinomycetota</taxon>
        <taxon>Thermoleophilia</taxon>
        <taxon>Solirubrobacterales</taxon>
        <taxon>Conexibacteraceae</taxon>
        <taxon>Conexibacter</taxon>
    </lineage>
</organism>
<evidence type="ECO:0000313" key="3">
    <source>
        <dbReference type="Proteomes" id="UP000585272"/>
    </source>
</evidence>
<name>A0A840IJ24_9ACTN</name>
<dbReference type="Gene3D" id="3.40.50.450">
    <property type="match status" value="1"/>
</dbReference>
<dbReference type="EMBL" id="JACHNU010000005">
    <property type="protein sequence ID" value="MBB4663940.1"/>
    <property type="molecule type" value="Genomic_DNA"/>
</dbReference>
<dbReference type="RefSeq" id="WP_183343659.1">
    <property type="nucleotide sequence ID" value="NZ_JACHNU010000005.1"/>
</dbReference>
<dbReference type="GO" id="GO:0005829">
    <property type="term" value="C:cytosol"/>
    <property type="evidence" value="ECO:0007669"/>
    <property type="project" value="TreeGrafter"/>
</dbReference>
<sequence length="207" mass="20176">MESGAARVAERAHVAVIGPGDPSEEERAQAFKVGALLGRAGAVVVCGGLGGVMEEVCRGARSAVGAGGRAEAGGRAGAGGRTGAGGRGGEAAPDIGARSTGAPAEPVTIGILPGLDRRDANPFVDVAIPTGLGELRNGLVVRASDAVIAIGGAFGTLSEIALALKAGRRVVGLGTWELARDGVADTTVVAATDPADAVAIALDAARR</sequence>
<comment type="caution">
    <text evidence="2">The sequence shown here is derived from an EMBL/GenBank/DDBJ whole genome shotgun (WGS) entry which is preliminary data.</text>
</comment>
<keyword evidence="3" id="KW-1185">Reference proteome</keyword>
<dbReference type="InterPro" id="IPR052341">
    <property type="entry name" value="LOG_family_nucleotidases"/>
</dbReference>
<evidence type="ECO:0000256" key="1">
    <source>
        <dbReference type="SAM" id="MobiDB-lite"/>
    </source>
</evidence>
<dbReference type="PANTHER" id="PTHR43393">
    <property type="entry name" value="CYTOKININ RIBOSIDE 5'-MONOPHOSPHATE PHOSPHORIBOHYDROLASE"/>
    <property type="match status" value="1"/>
</dbReference>
<evidence type="ECO:0000313" key="2">
    <source>
        <dbReference type="EMBL" id="MBB4663940.1"/>
    </source>
</evidence>
<accession>A0A840IJ24</accession>
<dbReference type="Proteomes" id="UP000585272">
    <property type="component" value="Unassembled WGS sequence"/>
</dbReference>
<evidence type="ECO:0008006" key="4">
    <source>
        <dbReference type="Google" id="ProtNLM"/>
    </source>
</evidence>
<gene>
    <name evidence="2" type="ORF">BDZ31_003541</name>
</gene>
<dbReference type="AlphaFoldDB" id="A0A840IJ24"/>
<feature type="region of interest" description="Disordered" evidence="1">
    <location>
        <begin position="66"/>
        <end position="101"/>
    </location>
</feature>
<dbReference type="SUPFAM" id="SSF102405">
    <property type="entry name" value="MCP/YpsA-like"/>
    <property type="match status" value="1"/>
</dbReference>